<evidence type="ECO:0000313" key="2">
    <source>
        <dbReference type="EMBL" id="SDU13759.1"/>
    </source>
</evidence>
<reference evidence="3" key="1">
    <citation type="submission" date="2016-10" db="EMBL/GenBank/DDBJ databases">
        <authorList>
            <person name="Varghese N."/>
            <person name="Submissions S."/>
        </authorList>
    </citation>
    <scope>NUCLEOTIDE SEQUENCE [LARGE SCALE GENOMIC DNA]</scope>
    <source>
        <strain evidence="3">CECT 8338</strain>
    </source>
</reference>
<dbReference type="OrthoDB" id="5738125at2"/>
<keyword evidence="1" id="KW-1133">Transmembrane helix</keyword>
<dbReference type="Proteomes" id="UP000243924">
    <property type="component" value="Chromosome I"/>
</dbReference>
<accession>A0A1H2G2B0</accession>
<dbReference type="Pfam" id="PF09842">
    <property type="entry name" value="DUF2069"/>
    <property type="match status" value="1"/>
</dbReference>
<proteinExistence type="predicted"/>
<keyword evidence="1" id="KW-0812">Transmembrane</keyword>
<name>A0A1H2G2B0_9GAMM</name>
<feature type="transmembrane region" description="Helical" evidence="1">
    <location>
        <begin position="101"/>
        <end position="121"/>
    </location>
</feature>
<feature type="transmembrane region" description="Helical" evidence="1">
    <location>
        <begin position="52"/>
        <end position="70"/>
    </location>
</feature>
<feature type="transmembrane region" description="Helical" evidence="1">
    <location>
        <begin position="77"/>
        <end position="95"/>
    </location>
</feature>
<evidence type="ECO:0000313" key="3">
    <source>
        <dbReference type="Proteomes" id="UP000243924"/>
    </source>
</evidence>
<dbReference type="AlphaFoldDB" id="A0A1H2G2B0"/>
<keyword evidence="3" id="KW-1185">Reference proteome</keyword>
<feature type="transmembrane region" description="Helical" evidence="1">
    <location>
        <begin position="20"/>
        <end position="40"/>
    </location>
</feature>
<dbReference type="InterPro" id="IPR018643">
    <property type="entry name" value="DUF2069_membrane"/>
</dbReference>
<sequence>MRRNKPLPSLDYLLPRARGARLLAALGYYGLAITLAIYNALFANLHGANPNVIIGVLLFPLLIFLPGIITGNPRVHAWLCFAINLYFIYGVLLCFQPGNGLYGALVVFFSSLCFCASVVYVRWSFQAKRVQAGDKY</sequence>
<gene>
    <name evidence="2" type="ORF">SAMN05216210_1988</name>
</gene>
<evidence type="ECO:0000256" key="1">
    <source>
        <dbReference type="SAM" id="Phobius"/>
    </source>
</evidence>
<organism evidence="2 3">
    <name type="scientific">Halopseudomonas salegens</name>
    <dbReference type="NCBI Taxonomy" id="1434072"/>
    <lineage>
        <taxon>Bacteria</taxon>
        <taxon>Pseudomonadati</taxon>
        <taxon>Pseudomonadota</taxon>
        <taxon>Gammaproteobacteria</taxon>
        <taxon>Pseudomonadales</taxon>
        <taxon>Pseudomonadaceae</taxon>
        <taxon>Halopseudomonas</taxon>
    </lineage>
</organism>
<dbReference type="RefSeq" id="WP_157719168.1">
    <property type="nucleotide sequence ID" value="NZ_LT629787.1"/>
</dbReference>
<dbReference type="STRING" id="1434072.SAMN05216210_1988"/>
<keyword evidence="1" id="KW-0472">Membrane</keyword>
<protein>
    <submittedName>
        <fullName evidence="2">Uncharacterized membrane protein</fullName>
    </submittedName>
</protein>
<dbReference type="EMBL" id="LT629787">
    <property type="protein sequence ID" value="SDU13759.1"/>
    <property type="molecule type" value="Genomic_DNA"/>
</dbReference>